<name>A7IYG4_9CAUD</name>
<evidence type="ECO:0000313" key="1">
    <source>
        <dbReference type="EMBL" id="ABF57547.1"/>
    </source>
</evidence>
<reference evidence="1 2" key="1">
    <citation type="journal article" date="2008" name="Virology">
        <title>Genome sequence of the lytic bacteriophage P1201 from Corynebacterium glutamicum NCHU 87078: Evolutionary relationships to phages from Corynebacterineae.</title>
        <authorList>
            <person name="Chen C.L."/>
            <person name="Pan T.Y."/>
            <person name="Kan S.C."/>
            <person name="Kuan Y.C."/>
            <person name="Hong L.Y."/>
            <person name="Chiu K.R."/>
            <person name="Sheu C.S."/>
            <person name="Yang J.S."/>
            <person name="Hsu W.H."/>
            <person name="Hu H.Y."/>
        </authorList>
    </citation>
    <scope>NUCLEOTIDE SEQUENCE</scope>
</reference>
<organism evidence="1 2">
    <name type="scientific">Corynebacterium phage P1201</name>
    <dbReference type="NCBI Taxonomy" id="384848"/>
    <lineage>
        <taxon>Viruses</taxon>
        <taxon>Duplodnaviria</taxon>
        <taxon>Heunggongvirae</taxon>
        <taxon>Uroviricota</taxon>
        <taxon>Caudoviricetes</taxon>
        <taxon>Zierdtviridae</taxon>
        <taxon>Toshachvirinae</taxon>
        <taxon>Chunghsingvirus</taxon>
        <taxon>Chunghsingvirus P1201</taxon>
        <taxon>Corynebacterium virus P1201</taxon>
    </lineage>
</organism>
<accession>A7IYG4</accession>
<evidence type="ECO:0000313" key="2">
    <source>
        <dbReference type="Proteomes" id="UP000002414"/>
    </source>
</evidence>
<keyword evidence="2" id="KW-1185">Reference proteome</keyword>
<dbReference type="EMBL" id="DQ499600">
    <property type="protein sequence ID" value="ABF57547.1"/>
    <property type="molecule type" value="Genomic_DNA"/>
</dbReference>
<proteinExistence type="predicted"/>
<dbReference type="Proteomes" id="UP000002414">
    <property type="component" value="Segment"/>
</dbReference>
<dbReference type="RefSeq" id="YP_001468995.1">
    <property type="nucleotide sequence ID" value="NC_009816.1"/>
</dbReference>
<protein>
    <submittedName>
        <fullName evidence="1">Gp97</fullName>
    </submittedName>
</protein>
<dbReference type="GeneID" id="5745531"/>
<sequence>MFALIIIAGFTVSALVLVFAGCAIVSAAKDAKRNNARKLANEALRRARVEDHFNGSQMAWVRNENCTLNGARRTVNGF</sequence>
<dbReference type="KEGG" id="vg:5745531"/>